<dbReference type="Proteomes" id="UP000298327">
    <property type="component" value="Unassembled WGS sequence"/>
</dbReference>
<feature type="compositionally biased region" description="Low complexity" evidence="1">
    <location>
        <begin position="18"/>
        <end position="39"/>
    </location>
</feature>
<dbReference type="AlphaFoldDB" id="A0A4Y9Y4D1"/>
<dbReference type="EMBL" id="SEOQ01000898">
    <property type="protein sequence ID" value="TFY55629.1"/>
    <property type="molecule type" value="Genomic_DNA"/>
</dbReference>
<proteinExistence type="predicted"/>
<protein>
    <submittedName>
        <fullName evidence="2">Uncharacterized protein</fullName>
    </submittedName>
</protein>
<evidence type="ECO:0000313" key="3">
    <source>
        <dbReference type="Proteomes" id="UP000298327"/>
    </source>
</evidence>
<feature type="region of interest" description="Disordered" evidence="1">
    <location>
        <begin position="18"/>
        <end position="41"/>
    </location>
</feature>
<keyword evidence="3" id="KW-1185">Reference proteome</keyword>
<name>A0A4Y9Y4D1_9AGAM</name>
<sequence length="160" mass="18191">MSYHPYSAAYGQQNTLSANHTAASSSQTNTNSLSGSSNAVQSSDAVNYDNVVLPSRAQLDQEMYEAKLARDQGRISPTQYCEVLARCMHAREARLDRAMQGLRRAKQGENTRELINRNFDLTDSEVGESREQARRRIELKLENLRRHEQGICRRRVTRGF</sequence>
<organism evidence="2 3">
    <name type="scientific">Dentipellis fragilis</name>
    <dbReference type="NCBI Taxonomy" id="205917"/>
    <lineage>
        <taxon>Eukaryota</taxon>
        <taxon>Fungi</taxon>
        <taxon>Dikarya</taxon>
        <taxon>Basidiomycota</taxon>
        <taxon>Agaricomycotina</taxon>
        <taxon>Agaricomycetes</taxon>
        <taxon>Russulales</taxon>
        <taxon>Hericiaceae</taxon>
        <taxon>Dentipellis</taxon>
    </lineage>
</organism>
<evidence type="ECO:0000313" key="2">
    <source>
        <dbReference type="EMBL" id="TFY55629.1"/>
    </source>
</evidence>
<accession>A0A4Y9Y4D1</accession>
<comment type="caution">
    <text evidence="2">The sequence shown here is derived from an EMBL/GenBank/DDBJ whole genome shotgun (WGS) entry which is preliminary data.</text>
</comment>
<gene>
    <name evidence="2" type="ORF">EVG20_g9253</name>
</gene>
<reference evidence="2 3" key="1">
    <citation type="submission" date="2019-02" db="EMBL/GenBank/DDBJ databases">
        <title>Genome sequencing of the rare red list fungi Dentipellis fragilis.</title>
        <authorList>
            <person name="Buettner E."/>
            <person name="Kellner H."/>
        </authorList>
    </citation>
    <scope>NUCLEOTIDE SEQUENCE [LARGE SCALE GENOMIC DNA]</scope>
    <source>
        <strain evidence="2 3">DSM 105465</strain>
    </source>
</reference>
<evidence type="ECO:0000256" key="1">
    <source>
        <dbReference type="SAM" id="MobiDB-lite"/>
    </source>
</evidence>
<dbReference type="OrthoDB" id="10365465at2759"/>